<dbReference type="RefSeq" id="WP_395512531.1">
    <property type="nucleotide sequence ID" value="NZ_JBBDHD010000097.1"/>
</dbReference>
<keyword evidence="1" id="KW-0732">Signal</keyword>
<gene>
    <name evidence="2" type="ORF">WDV06_27740</name>
</gene>
<keyword evidence="3" id="KW-1185">Reference proteome</keyword>
<dbReference type="Proteomes" id="UP001610631">
    <property type="component" value="Unassembled WGS sequence"/>
</dbReference>
<name>A0ABW7PLP9_9ACTN</name>
<protein>
    <recommendedName>
        <fullName evidence="4">Secreted protein</fullName>
    </recommendedName>
</protein>
<comment type="caution">
    <text evidence="2">The sequence shown here is derived from an EMBL/GenBank/DDBJ whole genome shotgun (WGS) entry which is preliminary data.</text>
</comment>
<evidence type="ECO:0000313" key="2">
    <source>
        <dbReference type="EMBL" id="MFH7598856.1"/>
    </source>
</evidence>
<feature type="chain" id="PRO_5046795222" description="Secreted protein" evidence="1">
    <location>
        <begin position="27"/>
        <end position="136"/>
    </location>
</feature>
<feature type="signal peptide" evidence="1">
    <location>
        <begin position="1"/>
        <end position="26"/>
    </location>
</feature>
<accession>A0ABW7PLP9</accession>
<evidence type="ECO:0000256" key="1">
    <source>
        <dbReference type="SAM" id="SignalP"/>
    </source>
</evidence>
<sequence>MARKAFTVAAVTAVLALGTGAGQASAAEELIGYPGPDGVIWVPEVTGSSGFVSGGLSPSLDTYTTFACEGGGSMVVSFTLDEHPDRNPAPFTLDCPADAPARITIPLGTGLHGGFGAVVTTSTPTLRWAAVVVQPE</sequence>
<proteinExistence type="predicted"/>
<evidence type="ECO:0000313" key="3">
    <source>
        <dbReference type="Proteomes" id="UP001610631"/>
    </source>
</evidence>
<organism evidence="2 3">
    <name type="scientific">Streptomyces racemochromogenes</name>
    <dbReference type="NCBI Taxonomy" id="67353"/>
    <lineage>
        <taxon>Bacteria</taxon>
        <taxon>Bacillati</taxon>
        <taxon>Actinomycetota</taxon>
        <taxon>Actinomycetes</taxon>
        <taxon>Kitasatosporales</taxon>
        <taxon>Streptomycetaceae</taxon>
        <taxon>Streptomyces</taxon>
    </lineage>
</organism>
<reference evidence="2 3" key="1">
    <citation type="submission" date="2024-03" db="EMBL/GenBank/DDBJ databases">
        <title>Whole genome sequencing of Streptomyces racemochromogenes, to identify antimicrobial biosynthetic gene clusters.</title>
        <authorList>
            <person name="Suryawanshi P."/>
            <person name="Krishnaraj P.U."/>
            <person name="Arun Y.P."/>
            <person name="Suryawanshi M.P."/>
            <person name="Rakshit O."/>
        </authorList>
    </citation>
    <scope>NUCLEOTIDE SEQUENCE [LARGE SCALE GENOMIC DNA]</scope>
    <source>
        <strain evidence="2 3">AUDT626</strain>
    </source>
</reference>
<evidence type="ECO:0008006" key="4">
    <source>
        <dbReference type="Google" id="ProtNLM"/>
    </source>
</evidence>
<dbReference type="EMBL" id="JBBDHD010000097">
    <property type="protein sequence ID" value="MFH7598856.1"/>
    <property type="molecule type" value="Genomic_DNA"/>
</dbReference>